<dbReference type="STRING" id="1006004.GBAG_2599"/>
<dbReference type="InterPro" id="IPR001173">
    <property type="entry name" value="Glyco_trans_2-like"/>
</dbReference>
<gene>
    <name evidence="2" type="ORF">GBAG_2599</name>
</gene>
<dbReference type="EC" id="2.4.1.-" evidence="2"/>
<dbReference type="AlphaFoldDB" id="A0A085GB58"/>
<dbReference type="PANTHER" id="PTHR22916">
    <property type="entry name" value="GLYCOSYLTRANSFERASE"/>
    <property type="match status" value="1"/>
</dbReference>
<reference evidence="2 3" key="1">
    <citation type="submission" date="2014-05" db="EMBL/GenBank/DDBJ databases">
        <title>ATOL: Assembling a taxonomically balanced genome-scale reconstruction of the evolutionary history of the Enterobacteriaceae.</title>
        <authorList>
            <person name="Plunkett G.III."/>
            <person name="Neeno-Eckwall E.C."/>
            <person name="Glasner J.D."/>
            <person name="Perna N.T."/>
        </authorList>
    </citation>
    <scope>NUCLEOTIDE SEQUENCE [LARGE SCALE GENOMIC DNA]</scope>
    <source>
        <strain evidence="2 3">ATCC 33320</strain>
    </source>
</reference>
<dbReference type="GO" id="GO:0016758">
    <property type="term" value="F:hexosyltransferase activity"/>
    <property type="evidence" value="ECO:0007669"/>
    <property type="project" value="UniProtKB-ARBA"/>
</dbReference>
<dbReference type="Pfam" id="PF00535">
    <property type="entry name" value="Glycos_transf_2"/>
    <property type="match status" value="1"/>
</dbReference>
<sequence length="250" mass="28524">MKKISVCIPTYNGEKYIKEQLDSILDQLSDDDEIIISDDHSTDGTLAVITSINDSRIKVFMHDKVNIKGNKTEVNVGLVSNNLQNALKYAQGDVIYLADQDDIWMKGRVSKTLPLFNNKNNINQVVICDCTIINNDRSIINHSYFSCINAKDSILNTIYKNPYLGCCMCFSKDLLKETFPFPGRNIGHDLWIGLIGKIYGKVIFINEPLILYRRHDMAVSTSGAISKTSIFFKIKYRIYILLELLKRVFH</sequence>
<evidence type="ECO:0000313" key="3">
    <source>
        <dbReference type="Proteomes" id="UP000028653"/>
    </source>
</evidence>
<keyword evidence="2" id="KW-0808">Transferase</keyword>
<dbReference type="InterPro" id="IPR029044">
    <property type="entry name" value="Nucleotide-diphossugar_trans"/>
</dbReference>
<dbReference type="SUPFAM" id="SSF53448">
    <property type="entry name" value="Nucleotide-diphospho-sugar transferases"/>
    <property type="match status" value="1"/>
</dbReference>
<dbReference type="EMBL" id="JMPI01000034">
    <property type="protein sequence ID" value="KFC80953.1"/>
    <property type="molecule type" value="Genomic_DNA"/>
</dbReference>
<organism evidence="2 3">
    <name type="scientific">Buttiauxella agrestis ATCC 33320</name>
    <dbReference type="NCBI Taxonomy" id="1006004"/>
    <lineage>
        <taxon>Bacteria</taxon>
        <taxon>Pseudomonadati</taxon>
        <taxon>Pseudomonadota</taxon>
        <taxon>Gammaproteobacteria</taxon>
        <taxon>Enterobacterales</taxon>
        <taxon>Enterobacteriaceae</taxon>
        <taxon>Buttiauxella</taxon>
    </lineage>
</organism>
<keyword evidence="3" id="KW-1185">Reference proteome</keyword>
<dbReference type="Gene3D" id="3.90.550.10">
    <property type="entry name" value="Spore Coat Polysaccharide Biosynthesis Protein SpsA, Chain A"/>
    <property type="match status" value="1"/>
</dbReference>
<feature type="domain" description="Glycosyltransferase 2-like" evidence="1">
    <location>
        <begin position="5"/>
        <end position="176"/>
    </location>
</feature>
<dbReference type="PANTHER" id="PTHR22916:SF3">
    <property type="entry name" value="UDP-GLCNAC:BETAGAL BETA-1,3-N-ACETYLGLUCOSAMINYLTRANSFERASE-LIKE PROTEIN 1"/>
    <property type="match status" value="1"/>
</dbReference>
<protein>
    <submittedName>
        <fullName evidence="2">Alpha-L-Rha alpha-1,3-L-rhamnosyltransferase</fullName>
        <ecNumber evidence="2">2.4.1.-</ecNumber>
    </submittedName>
</protein>
<proteinExistence type="predicted"/>
<evidence type="ECO:0000313" key="2">
    <source>
        <dbReference type="EMBL" id="KFC80953.1"/>
    </source>
</evidence>
<dbReference type="Proteomes" id="UP000028653">
    <property type="component" value="Unassembled WGS sequence"/>
</dbReference>
<accession>A0A085GB58</accession>
<evidence type="ECO:0000259" key="1">
    <source>
        <dbReference type="Pfam" id="PF00535"/>
    </source>
</evidence>
<name>A0A085GB58_9ENTR</name>
<dbReference type="eggNOG" id="COG1215">
    <property type="taxonomic scope" value="Bacteria"/>
</dbReference>
<dbReference type="RefSeq" id="WP_034496577.1">
    <property type="nucleotide sequence ID" value="NZ_JMPI01000034.1"/>
</dbReference>
<comment type="caution">
    <text evidence="2">The sequence shown here is derived from an EMBL/GenBank/DDBJ whole genome shotgun (WGS) entry which is preliminary data.</text>
</comment>
<keyword evidence="2" id="KW-0328">Glycosyltransferase</keyword>